<gene>
    <name evidence="2" type="ORF">PLEPLA_LOCUS28570</name>
</gene>
<name>A0A9N7V103_PLEPL</name>
<proteinExistence type="predicted"/>
<evidence type="ECO:0000313" key="2">
    <source>
        <dbReference type="EMBL" id="CAB1440779.1"/>
    </source>
</evidence>
<protein>
    <submittedName>
        <fullName evidence="2">Uncharacterized protein</fullName>
    </submittedName>
</protein>
<evidence type="ECO:0000313" key="3">
    <source>
        <dbReference type="Proteomes" id="UP001153269"/>
    </source>
</evidence>
<evidence type="ECO:0000256" key="1">
    <source>
        <dbReference type="SAM" id="MobiDB-lite"/>
    </source>
</evidence>
<sequence>MSLRIPQRPFGDSKGPFVTMLRSEQVEKETCLQRTKELESLVEATEKKWLNVQEDSHHKVQKMEEDIKVLIVKANKLQELALMSDSDKARRREEERKVQKKQEKTQKVQREMELKEREKQEKIEKDRREKELKEEKKQEKIARKILEEKLRASMRREKLSLPSKFLLYLLIG</sequence>
<feature type="region of interest" description="Disordered" evidence="1">
    <location>
        <begin position="83"/>
        <end position="138"/>
    </location>
</feature>
<reference evidence="2" key="1">
    <citation type="submission" date="2020-03" db="EMBL/GenBank/DDBJ databases">
        <authorList>
            <person name="Weist P."/>
        </authorList>
    </citation>
    <scope>NUCLEOTIDE SEQUENCE</scope>
</reference>
<feature type="compositionally biased region" description="Basic and acidic residues" evidence="1">
    <location>
        <begin position="85"/>
        <end position="138"/>
    </location>
</feature>
<dbReference type="EMBL" id="CADEAL010002513">
    <property type="protein sequence ID" value="CAB1440779.1"/>
    <property type="molecule type" value="Genomic_DNA"/>
</dbReference>
<keyword evidence="3" id="KW-1185">Reference proteome</keyword>
<organism evidence="2 3">
    <name type="scientific">Pleuronectes platessa</name>
    <name type="common">European plaice</name>
    <dbReference type="NCBI Taxonomy" id="8262"/>
    <lineage>
        <taxon>Eukaryota</taxon>
        <taxon>Metazoa</taxon>
        <taxon>Chordata</taxon>
        <taxon>Craniata</taxon>
        <taxon>Vertebrata</taxon>
        <taxon>Euteleostomi</taxon>
        <taxon>Actinopterygii</taxon>
        <taxon>Neopterygii</taxon>
        <taxon>Teleostei</taxon>
        <taxon>Neoteleostei</taxon>
        <taxon>Acanthomorphata</taxon>
        <taxon>Carangaria</taxon>
        <taxon>Pleuronectiformes</taxon>
        <taxon>Pleuronectoidei</taxon>
        <taxon>Pleuronectidae</taxon>
        <taxon>Pleuronectes</taxon>
    </lineage>
</organism>
<dbReference type="Proteomes" id="UP001153269">
    <property type="component" value="Unassembled WGS sequence"/>
</dbReference>
<dbReference type="AlphaFoldDB" id="A0A9N7V103"/>
<accession>A0A9N7V103</accession>
<comment type="caution">
    <text evidence="2">The sequence shown here is derived from an EMBL/GenBank/DDBJ whole genome shotgun (WGS) entry which is preliminary data.</text>
</comment>